<dbReference type="eggNOG" id="COG2186">
    <property type="taxonomic scope" value="Bacteria"/>
</dbReference>
<dbReference type="GO" id="GO:0003700">
    <property type="term" value="F:DNA-binding transcription factor activity"/>
    <property type="evidence" value="ECO:0000318"/>
    <property type="project" value="GO_Central"/>
</dbReference>
<dbReference type="SUPFAM" id="SSF46785">
    <property type="entry name" value="Winged helix' DNA-binding domain"/>
    <property type="match status" value="1"/>
</dbReference>
<sequence length="228" mass="26913">MKPVTRTKLTESIIKAIMEYVNSQNLKVGDRLPSERDLSKALKVSRPLLREAIRVMEGLNLIEVKPGSGIFIKNPLGPDFSYLVLHIDLQEKERLLETLKVRKVLEKLAIEETLKNIDPEKLSRLEKLLTTLEEAIRRGDSGLEEIWNYYSTIYQFSNNKFLFSFLDGLKNIYLSWIDPQENPVFAEKTYSYHRELFEAIKNKDLNKISLLIDRFYKIWQEEIEKRYR</sequence>
<dbReference type="Gene3D" id="1.20.120.530">
    <property type="entry name" value="GntR ligand-binding domain-like"/>
    <property type="match status" value="1"/>
</dbReference>
<proteinExistence type="predicted"/>
<keyword evidence="1" id="KW-0805">Transcription regulation</keyword>
<evidence type="ECO:0000256" key="1">
    <source>
        <dbReference type="ARBA" id="ARBA00023015"/>
    </source>
</evidence>
<dbReference type="SMART" id="SM00895">
    <property type="entry name" value="FCD"/>
    <property type="match status" value="1"/>
</dbReference>
<dbReference type="PANTHER" id="PTHR43537">
    <property type="entry name" value="TRANSCRIPTIONAL REGULATOR, GNTR FAMILY"/>
    <property type="match status" value="1"/>
</dbReference>
<dbReference type="InParanoid" id="B8E213"/>
<keyword evidence="3" id="KW-0804">Transcription</keyword>
<dbReference type="RefSeq" id="WP_012582881.1">
    <property type="nucleotide sequence ID" value="NC_011661.1"/>
</dbReference>
<dbReference type="Pfam" id="PF07729">
    <property type="entry name" value="FCD"/>
    <property type="match status" value="1"/>
</dbReference>
<evidence type="ECO:0000313" key="6">
    <source>
        <dbReference type="Proteomes" id="UP000007719"/>
    </source>
</evidence>
<dbReference type="Proteomes" id="UP000007719">
    <property type="component" value="Chromosome"/>
</dbReference>
<feature type="domain" description="HTH gntR-type" evidence="4">
    <location>
        <begin position="7"/>
        <end position="75"/>
    </location>
</feature>
<dbReference type="Gene3D" id="1.10.10.10">
    <property type="entry name" value="Winged helix-like DNA-binding domain superfamily/Winged helix DNA-binding domain"/>
    <property type="match status" value="1"/>
</dbReference>
<dbReference type="InterPro" id="IPR008920">
    <property type="entry name" value="TF_FadR/GntR_C"/>
</dbReference>
<dbReference type="OrthoDB" id="5450856at2"/>
<dbReference type="SMART" id="SM00345">
    <property type="entry name" value="HTH_GNTR"/>
    <property type="match status" value="1"/>
</dbReference>
<dbReference type="InterPro" id="IPR036388">
    <property type="entry name" value="WH-like_DNA-bd_sf"/>
</dbReference>
<dbReference type="EnsemblBacteria" id="ACK41796">
    <property type="protein sequence ID" value="ACK41796"/>
    <property type="gene ID" value="Dtur_0503"/>
</dbReference>
<dbReference type="EMBL" id="CP001251">
    <property type="protein sequence ID" value="ACK41796.1"/>
    <property type="molecule type" value="Genomic_DNA"/>
</dbReference>
<protein>
    <submittedName>
        <fullName evidence="5">Regulatory protein GntR HTH</fullName>
    </submittedName>
</protein>
<dbReference type="InterPro" id="IPR011711">
    <property type="entry name" value="GntR_C"/>
</dbReference>
<dbReference type="STRING" id="515635.Dtur_0503"/>
<dbReference type="KEGG" id="dtu:Dtur_0503"/>
<dbReference type="InterPro" id="IPR000524">
    <property type="entry name" value="Tscrpt_reg_HTH_GntR"/>
</dbReference>
<dbReference type="FunCoup" id="B8E213">
    <property type="interactions" value="95"/>
</dbReference>
<dbReference type="AlphaFoldDB" id="B8E213"/>
<keyword evidence="6" id="KW-1185">Reference proteome</keyword>
<name>B8E213_DICTD</name>
<organism evidence="5 6">
    <name type="scientific">Dictyoglomus turgidum (strain DSM 6724 / Z-1310)</name>
    <dbReference type="NCBI Taxonomy" id="515635"/>
    <lineage>
        <taxon>Bacteria</taxon>
        <taxon>Pseudomonadati</taxon>
        <taxon>Dictyoglomota</taxon>
        <taxon>Dictyoglomia</taxon>
        <taxon>Dictyoglomales</taxon>
        <taxon>Dictyoglomaceae</taxon>
        <taxon>Dictyoglomus</taxon>
    </lineage>
</organism>
<dbReference type="PANTHER" id="PTHR43537:SF54">
    <property type="entry name" value="TRANSCRIPTIONAL REGULATOR, GNTR FAMILY"/>
    <property type="match status" value="1"/>
</dbReference>
<evidence type="ECO:0000256" key="3">
    <source>
        <dbReference type="ARBA" id="ARBA00023163"/>
    </source>
</evidence>
<dbReference type="PROSITE" id="PS50949">
    <property type="entry name" value="HTH_GNTR"/>
    <property type="match status" value="1"/>
</dbReference>
<dbReference type="InterPro" id="IPR036390">
    <property type="entry name" value="WH_DNA-bd_sf"/>
</dbReference>
<evidence type="ECO:0000313" key="5">
    <source>
        <dbReference type="EMBL" id="ACK41796.1"/>
    </source>
</evidence>
<gene>
    <name evidence="5" type="ordered locus">Dtur_0503</name>
</gene>
<dbReference type="SUPFAM" id="SSF48008">
    <property type="entry name" value="GntR ligand-binding domain-like"/>
    <property type="match status" value="1"/>
</dbReference>
<dbReference type="PRINTS" id="PR00035">
    <property type="entry name" value="HTHGNTR"/>
</dbReference>
<dbReference type="CDD" id="cd07377">
    <property type="entry name" value="WHTH_GntR"/>
    <property type="match status" value="1"/>
</dbReference>
<keyword evidence="2" id="KW-0238">DNA-binding</keyword>
<dbReference type="Pfam" id="PF00392">
    <property type="entry name" value="GntR"/>
    <property type="match status" value="1"/>
</dbReference>
<dbReference type="HOGENOM" id="CLU_017584_9_1_0"/>
<dbReference type="GO" id="GO:0006355">
    <property type="term" value="P:regulation of DNA-templated transcription"/>
    <property type="evidence" value="ECO:0000318"/>
    <property type="project" value="GO_Central"/>
</dbReference>
<evidence type="ECO:0000259" key="4">
    <source>
        <dbReference type="PROSITE" id="PS50949"/>
    </source>
</evidence>
<dbReference type="GO" id="GO:0000987">
    <property type="term" value="F:cis-regulatory region sequence-specific DNA binding"/>
    <property type="evidence" value="ECO:0000318"/>
    <property type="project" value="GO_Central"/>
</dbReference>
<evidence type="ECO:0000256" key="2">
    <source>
        <dbReference type="ARBA" id="ARBA00023125"/>
    </source>
</evidence>
<accession>B8E213</accession>
<reference evidence="6" key="1">
    <citation type="journal article" date="2016" name="Front. Microbiol.">
        <title>The complete genome sequence of hyperthermophile Dictyoglomus turgidum DSM 6724 reveals a specialized carbohydrate fermentor.</title>
        <authorList>
            <person name="Brumm P.J."/>
            <person name="Gowda K."/>
            <person name="Robb F.T."/>
            <person name="Mead D.A."/>
        </authorList>
    </citation>
    <scope>NUCLEOTIDE SEQUENCE [LARGE SCALE GENOMIC DNA]</scope>
    <source>
        <strain evidence="6">DSM 6724 / Z-1310</strain>
    </source>
</reference>